<keyword evidence="1" id="KW-0472">Membrane</keyword>
<sequence length="80" mass="8789">MAKGKQVIDNANVEKGISQWSDVENTDQEVTNVRAKRISQYIKSMNDALSLGGYRATGSVAIVSLLAIAIAFFIYKYFVA</sequence>
<evidence type="ECO:0000313" key="3">
    <source>
        <dbReference type="Proteomes" id="UP000005092"/>
    </source>
</evidence>
<proteinExistence type="predicted"/>
<gene>
    <name evidence="2" type="ORF">Rleg9DRAFT_7290</name>
</gene>
<keyword evidence="1" id="KW-1133">Transmembrane helix</keyword>
<organism evidence="2 3">
    <name type="scientific">Rhizobium leguminosarum bv. trifolii WSM597</name>
    <dbReference type="NCBI Taxonomy" id="754764"/>
    <lineage>
        <taxon>Bacteria</taxon>
        <taxon>Pseudomonadati</taxon>
        <taxon>Pseudomonadota</taxon>
        <taxon>Alphaproteobacteria</taxon>
        <taxon>Hyphomicrobiales</taxon>
        <taxon>Rhizobiaceae</taxon>
        <taxon>Rhizobium/Agrobacterium group</taxon>
        <taxon>Rhizobium</taxon>
    </lineage>
</organism>
<dbReference type="HOGENOM" id="CLU_2587270_0_0_5"/>
<dbReference type="Proteomes" id="UP000005092">
    <property type="component" value="Unassembled WGS sequence"/>
</dbReference>
<protein>
    <submittedName>
        <fullName evidence="2">Uncharacterized protein</fullName>
    </submittedName>
</protein>
<feature type="transmembrane region" description="Helical" evidence="1">
    <location>
        <begin position="54"/>
        <end position="75"/>
    </location>
</feature>
<keyword evidence="1" id="KW-0812">Transmembrane</keyword>
<dbReference type="AlphaFoldDB" id="I9XGH7"/>
<reference evidence="2 3" key="1">
    <citation type="submission" date="2012-02" db="EMBL/GenBank/DDBJ databases">
        <title>Improved High-Quality Draft Sequence of Rhizobium leguminosarum bv. trifolii WSM597.</title>
        <authorList>
            <consortium name="US DOE Joint Genome Institute"/>
            <person name="Lucas S."/>
            <person name="Han J."/>
            <person name="Lapidus A."/>
            <person name="Cheng J.-F."/>
            <person name="Goodwin L."/>
            <person name="Pitluck S."/>
            <person name="Peters L."/>
            <person name="Ovchinnikova G."/>
            <person name="Held B."/>
            <person name="Detter J.C."/>
            <person name="Han C."/>
            <person name="Tapia R."/>
            <person name="Land M."/>
            <person name="Hauser L."/>
            <person name="Kyrpides N."/>
            <person name="Ivanova N."/>
            <person name="Pagani I."/>
            <person name="Brau L."/>
            <person name="Yates R."/>
            <person name="O'Hara G."/>
            <person name="Rui T."/>
            <person name="Howieson J."/>
            <person name="Reeve W."/>
            <person name="Woyke T."/>
        </authorList>
    </citation>
    <scope>NUCLEOTIDE SEQUENCE [LARGE SCALE GENOMIC DNA]</scope>
    <source>
        <strain evidence="2 3">WSM597</strain>
    </source>
</reference>
<dbReference type="RefSeq" id="WP_003594360.1">
    <property type="nucleotide sequence ID" value="NZ_JH719381.1"/>
</dbReference>
<evidence type="ECO:0000256" key="1">
    <source>
        <dbReference type="SAM" id="Phobius"/>
    </source>
</evidence>
<evidence type="ECO:0000313" key="2">
    <source>
        <dbReference type="EMBL" id="EJB08251.1"/>
    </source>
</evidence>
<accession>I9XGH7</accession>
<name>I9XGH7_RHILT</name>
<dbReference type="EMBL" id="JH719381">
    <property type="protein sequence ID" value="EJB08251.1"/>
    <property type="molecule type" value="Genomic_DNA"/>
</dbReference>